<dbReference type="GO" id="GO:0007165">
    <property type="term" value="P:signal transduction"/>
    <property type="evidence" value="ECO:0007669"/>
    <property type="project" value="TreeGrafter"/>
</dbReference>
<evidence type="ECO:0000256" key="2">
    <source>
        <dbReference type="ARBA" id="ARBA00022679"/>
    </source>
</evidence>
<name>A0A0G3BFT5_9BURK</name>
<evidence type="ECO:0000256" key="4">
    <source>
        <dbReference type="ARBA" id="ARBA00022929"/>
    </source>
</evidence>
<dbReference type="GO" id="GO:0061579">
    <property type="term" value="F:N-acyl homoserine lactone synthase activity"/>
    <property type="evidence" value="ECO:0007669"/>
    <property type="project" value="UniProtKB-UniRule"/>
</dbReference>
<dbReference type="PRINTS" id="PR01549">
    <property type="entry name" value="AUTOINDCRSYN"/>
</dbReference>
<dbReference type="EMBL" id="CP011371">
    <property type="protein sequence ID" value="AKJ26808.1"/>
    <property type="molecule type" value="Genomic_DNA"/>
</dbReference>
<evidence type="ECO:0000256" key="3">
    <source>
        <dbReference type="ARBA" id="ARBA00022691"/>
    </source>
</evidence>
<dbReference type="GO" id="GO:0009372">
    <property type="term" value="P:quorum sensing"/>
    <property type="evidence" value="ECO:0007669"/>
    <property type="project" value="UniProtKB-UniRule"/>
</dbReference>
<keyword evidence="1 5" id="KW-0673">Quorum sensing</keyword>
<gene>
    <name evidence="7" type="ORF">AAW51_0117</name>
</gene>
<dbReference type="AlphaFoldDB" id="A0A0G3BFT5"/>
<dbReference type="InterPro" id="IPR016181">
    <property type="entry name" value="Acyl_CoA_acyltransferase"/>
</dbReference>
<evidence type="ECO:0000256" key="5">
    <source>
        <dbReference type="PROSITE-ProRule" id="PRU00533"/>
    </source>
</evidence>
<dbReference type="PROSITE" id="PS51187">
    <property type="entry name" value="AUTOINDUCER_SYNTH_2"/>
    <property type="match status" value="1"/>
</dbReference>
<sequence length="202" mass="21894">MAPGITNALAAYRYRVFVETLGWDLPVQGNAETDEFDGPHTMYVIARNERGEICGCARLLPTTGSYLLAKVFPQLLQEAPPVGSDVWELSRFASMDCGAPDRLSHQELKVAEQLLAAALEHAAKRGVKRFITVSPLGVERLLRRAGVHAHRAGPPVAVNGQHLFACWIEVDRQSIHALRQGLGHQAPVAPTKAPVSGPQLPA</sequence>
<dbReference type="Proteomes" id="UP000035352">
    <property type="component" value="Chromosome"/>
</dbReference>
<protein>
    <recommendedName>
        <fullName evidence="6">Acyl-homoserine-lactone synthase</fullName>
        <ecNumber evidence="6">2.3.1.184</ecNumber>
    </recommendedName>
    <alternativeName>
        <fullName evidence="6">Autoinducer synthesis protein</fullName>
    </alternativeName>
</protein>
<dbReference type="SUPFAM" id="SSF55729">
    <property type="entry name" value="Acyl-CoA N-acyltransferases (Nat)"/>
    <property type="match status" value="1"/>
</dbReference>
<keyword evidence="8" id="KW-1185">Reference proteome</keyword>
<dbReference type="EC" id="2.3.1.184" evidence="6"/>
<dbReference type="InterPro" id="IPR001690">
    <property type="entry name" value="Autoind_synthase"/>
</dbReference>
<dbReference type="Pfam" id="PF00765">
    <property type="entry name" value="Autoind_synth"/>
    <property type="match status" value="1"/>
</dbReference>
<dbReference type="PANTHER" id="PTHR39322:SF1">
    <property type="entry name" value="ISOVALERYL-HOMOSERINE LACTONE SYNTHASE"/>
    <property type="match status" value="1"/>
</dbReference>
<keyword evidence="3 6" id="KW-0949">S-adenosyl-L-methionine</keyword>
<evidence type="ECO:0000256" key="6">
    <source>
        <dbReference type="RuleBase" id="RU361135"/>
    </source>
</evidence>
<evidence type="ECO:0000313" key="8">
    <source>
        <dbReference type="Proteomes" id="UP000035352"/>
    </source>
</evidence>
<comment type="similarity">
    <text evidence="5 6">Belongs to the autoinducer synthase family.</text>
</comment>
<evidence type="ECO:0000313" key="7">
    <source>
        <dbReference type="EMBL" id="AKJ26808.1"/>
    </source>
</evidence>
<reference evidence="7 8" key="1">
    <citation type="submission" date="2015-05" db="EMBL/GenBank/DDBJ databases">
        <authorList>
            <person name="Tang B."/>
            <person name="Yu Y."/>
        </authorList>
    </citation>
    <scope>NUCLEOTIDE SEQUENCE [LARGE SCALE GENOMIC DNA]</scope>
    <source>
        <strain evidence="7 8">DSM 7029</strain>
    </source>
</reference>
<dbReference type="STRING" id="413882.AAW51_0117"/>
<proteinExistence type="inferred from homology"/>
<evidence type="ECO:0000256" key="1">
    <source>
        <dbReference type="ARBA" id="ARBA00022654"/>
    </source>
</evidence>
<dbReference type="PANTHER" id="PTHR39322">
    <property type="entry name" value="ACYL-HOMOSERINE-LACTONE SYNTHASE"/>
    <property type="match status" value="1"/>
</dbReference>
<organism evidence="7 8">
    <name type="scientific">Caldimonas brevitalea</name>
    <dbReference type="NCBI Taxonomy" id="413882"/>
    <lineage>
        <taxon>Bacteria</taxon>
        <taxon>Pseudomonadati</taxon>
        <taxon>Pseudomonadota</taxon>
        <taxon>Betaproteobacteria</taxon>
        <taxon>Burkholderiales</taxon>
        <taxon>Sphaerotilaceae</taxon>
        <taxon>Caldimonas</taxon>
    </lineage>
</organism>
<dbReference type="Gene3D" id="3.40.630.30">
    <property type="match status" value="1"/>
</dbReference>
<keyword evidence="2 6" id="KW-0808">Transferase</keyword>
<dbReference type="KEGG" id="pbh:AAW51_0117"/>
<accession>A0A0G3BFT5</accession>
<comment type="catalytic activity">
    <reaction evidence="6">
        <text>a fatty acyl-[ACP] + S-adenosyl-L-methionine = an N-acyl-L-homoserine lactone + S-methyl-5'-thioadenosine + holo-[ACP] + H(+)</text>
        <dbReference type="Rhea" id="RHEA:10096"/>
        <dbReference type="Rhea" id="RHEA-COMP:9685"/>
        <dbReference type="Rhea" id="RHEA-COMP:14125"/>
        <dbReference type="ChEBI" id="CHEBI:15378"/>
        <dbReference type="ChEBI" id="CHEBI:17509"/>
        <dbReference type="ChEBI" id="CHEBI:55474"/>
        <dbReference type="ChEBI" id="CHEBI:59789"/>
        <dbReference type="ChEBI" id="CHEBI:64479"/>
        <dbReference type="ChEBI" id="CHEBI:138651"/>
        <dbReference type="EC" id="2.3.1.184"/>
    </reaction>
</comment>
<keyword evidence="4 5" id="KW-0071">Autoinducer synthesis</keyword>